<evidence type="ECO:0000313" key="1">
    <source>
        <dbReference type="EMBL" id="KAF2624407.1"/>
    </source>
</evidence>
<dbReference type="Proteomes" id="UP000799754">
    <property type="component" value="Unassembled WGS sequence"/>
</dbReference>
<comment type="caution">
    <text evidence="1">The sequence shown here is derived from an EMBL/GenBank/DDBJ whole genome shotgun (WGS) entry which is preliminary data.</text>
</comment>
<dbReference type="EMBL" id="MU006731">
    <property type="protein sequence ID" value="KAF2624407.1"/>
    <property type="molecule type" value="Genomic_DNA"/>
</dbReference>
<organism evidence="1 2">
    <name type="scientific">Macroventuria anomochaeta</name>
    <dbReference type="NCBI Taxonomy" id="301207"/>
    <lineage>
        <taxon>Eukaryota</taxon>
        <taxon>Fungi</taxon>
        <taxon>Dikarya</taxon>
        <taxon>Ascomycota</taxon>
        <taxon>Pezizomycotina</taxon>
        <taxon>Dothideomycetes</taxon>
        <taxon>Pleosporomycetidae</taxon>
        <taxon>Pleosporales</taxon>
        <taxon>Pleosporineae</taxon>
        <taxon>Didymellaceae</taxon>
        <taxon>Macroventuria</taxon>
    </lineage>
</organism>
<proteinExistence type="predicted"/>
<accession>A0ACB6RRS4</accession>
<sequence length="174" mass="18946">MACCHHEGKYSIFYGKRPIYQHLCSWLRRRPILKTCTSYYKRSLHQSFPGNAASIVVASNTASAPTGNGNNLPNISQQSTTTGGPLGGTPNPGLYAPPLHSGGESDDSLLTIIDRLMNPPDYIYSNCGHKPTAKPFLMAFLHLPSSKMLAQGLVGSTAKFRSTFLLLVHIITQQ</sequence>
<gene>
    <name evidence="1" type="ORF">BU25DRAFT_424183</name>
</gene>
<name>A0ACB6RRS4_9PLEO</name>
<evidence type="ECO:0000313" key="2">
    <source>
        <dbReference type="Proteomes" id="UP000799754"/>
    </source>
</evidence>
<reference evidence="1" key="1">
    <citation type="journal article" date="2020" name="Stud. Mycol.">
        <title>101 Dothideomycetes genomes: a test case for predicting lifestyles and emergence of pathogens.</title>
        <authorList>
            <person name="Haridas S."/>
            <person name="Albert R."/>
            <person name="Binder M."/>
            <person name="Bloem J."/>
            <person name="Labutti K."/>
            <person name="Salamov A."/>
            <person name="Andreopoulos B."/>
            <person name="Baker S."/>
            <person name="Barry K."/>
            <person name="Bills G."/>
            <person name="Bluhm B."/>
            <person name="Cannon C."/>
            <person name="Castanera R."/>
            <person name="Culley D."/>
            <person name="Daum C."/>
            <person name="Ezra D."/>
            <person name="Gonzalez J."/>
            <person name="Henrissat B."/>
            <person name="Kuo A."/>
            <person name="Liang C."/>
            <person name="Lipzen A."/>
            <person name="Lutzoni F."/>
            <person name="Magnuson J."/>
            <person name="Mondo S."/>
            <person name="Nolan M."/>
            <person name="Ohm R."/>
            <person name="Pangilinan J."/>
            <person name="Park H.-J."/>
            <person name="Ramirez L."/>
            <person name="Alfaro M."/>
            <person name="Sun H."/>
            <person name="Tritt A."/>
            <person name="Yoshinaga Y."/>
            <person name="Zwiers L.-H."/>
            <person name="Turgeon B."/>
            <person name="Goodwin S."/>
            <person name="Spatafora J."/>
            <person name="Crous P."/>
            <person name="Grigoriev I."/>
        </authorList>
    </citation>
    <scope>NUCLEOTIDE SEQUENCE</scope>
    <source>
        <strain evidence="1">CBS 525.71</strain>
    </source>
</reference>
<keyword evidence="2" id="KW-1185">Reference proteome</keyword>
<protein>
    <submittedName>
        <fullName evidence="1">Uncharacterized protein</fullName>
    </submittedName>
</protein>